<dbReference type="PANTHER" id="PTHR10353">
    <property type="entry name" value="GLYCOSYL HYDROLASE"/>
    <property type="match status" value="1"/>
</dbReference>
<evidence type="ECO:0000313" key="5">
    <source>
        <dbReference type="EMBL" id="RXH97414.1"/>
    </source>
</evidence>
<sequence length="321" mass="37222">IKPFVTLFHWDVPQALEDEYGGFLSPHHAELCYKEFGDRVKHLFTINDPYTFSNMGYAVGTQAPGRCSSWQNRNCTGGDSAIEPSLVTHHILLAHGVAVELYKNRYQASHNGLIWITLVSHWFEPASESKQIKMLLYDLWILCLDGKFLDPLTSGDYPHTMRSIVGKRLPKFTKEQSKLLNGSFDFLGINYYTARYTSSTPKNNSQQATISFFPPTFTYYLEMELQTALDWLYAYPKGIHDLVLYTKEKYNDPLIYITKNGINGSKVKGFFPWTLLDDFEWDSGYTVRFGLNYMDYNDRHKTHPKLLAHWLKNLLKKNLRN</sequence>
<organism evidence="5 6">
    <name type="scientific">Malus domestica</name>
    <name type="common">Apple</name>
    <name type="synonym">Pyrus malus</name>
    <dbReference type="NCBI Taxonomy" id="3750"/>
    <lineage>
        <taxon>Eukaryota</taxon>
        <taxon>Viridiplantae</taxon>
        <taxon>Streptophyta</taxon>
        <taxon>Embryophyta</taxon>
        <taxon>Tracheophyta</taxon>
        <taxon>Spermatophyta</taxon>
        <taxon>Magnoliopsida</taxon>
        <taxon>eudicotyledons</taxon>
        <taxon>Gunneridae</taxon>
        <taxon>Pentapetalae</taxon>
        <taxon>rosids</taxon>
        <taxon>fabids</taxon>
        <taxon>Rosales</taxon>
        <taxon>Rosaceae</taxon>
        <taxon>Amygdaloideae</taxon>
        <taxon>Maleae</taxon>
        <taxon>Malus</taxon>
    </lineage>
</organism>
<dbReference type="GO" id="GO:0005975">
    <property type="term" value="P:carbohydrate metabolic process"/>
    <property type="evidence" value="ECO:0007669"/>
    <property type="project" value="InterPro"/>
</dbReference>
<protein>
    <recommendedName>
        <fullName evidence="7">Beta-glucosidase</fullName>
    </recommendedName>
</protein>
<keyword evidence="6" id="KW-1185">Reference proteome</keyword>
<dbReference type="EMBL" id="RDQH01000331">
    <property type="protein sequence ID" value="RXH97414.1"/>
    <property type="molecule type" value="Genomic_DNA"/>
</dbReference>
<dbReference type="Gene3D" id="3.20.20.80">
    <property type="entry name" value="Glycosidases"/>
    <property type="match status" value="2"/>
</dbReference>
<reference evidence="5 6" key="1">
    <citation type="submission" date="2018-10" db="EMBL/GenBank/DDBJ databases">
        <title>A high-quality apple genome assembly.</title>
        <authorList>
            <person name="Hu J."/>
        </authorList>
    </citation>
    <scope>NUCLEOTIDE SEQUENCE [LARGE SCALE GENOMIC DNA]</scope>
    <source>
        <strain evidence="6">cv. HFTH1</strain>
        <tissue evidence="5">Young leaf</tissue>
    </source>
</reference>
<comment type="similarity">
    <text evidence="1 4">Belongs to the glycosyl hydrolase 1 family.</text>
</comment>
<evidence type="ECO:0000256" key="4">
    <source>
        <dbReference type="RuleBase" id="RU003690"/>
    </source>
</evidence>
<dbReference type="Proteomes" id="UP000290289">
    <property type="component" value="Chromosome 5"/>
</dbReference>
<comment type="caution">
    <text evidence="5">The sequence shown here is derived from an EMBL/GenBank/DDBJ whole genome shotgun (WGS) entry which is preliminary data.</text>
</comment>
<evidence type="ECO:0000256" key="2">
    <source>
        <dbReference type="ARBA" id="ARBA00022801"/>
    </source>
</evidence>
<proteinExistence type="inferred from homology"/>
<dbReference type="InterPro" id="IPR017853">
    <property type="entry name" value="GH"/>
</dbReference>
<keyword evidence="2" id="KW-0378">Hydrolase</keyword>
<evidence type="ECO:0000256" key="1">
    <source>
        <dbReference type="ARBA" id="ARBA00010838"/>
    </source>
</evidence>
<feature type="non-terminal residue" evidence="5">
    <location>
        <position position="1"/>
    </location>
</feature>
<dbReference type="SUPFAM" id="SSF51445">
    <property type="entry name" value="(Trans)glycosidases"/>
    <property type="match status" value="1"/>
</dbReference>
<dbReference type="STRING" id="3750.A0A498JUB9"/>
<name>A0A498JUB9_MALDO</name>
<evidence type="ECO:0000313" key="6">
    <source>
        <dbReference type="Proteomes" id="UP000290289"/>
    </source>
</evidence>
<evidence type="ECO:0000256" key="3">
    <source>
        <dbReference type="ARBA" id="ARBA00023295"/>
    </source>
</evidence>
<dbReference type="GO" id="GO:0008422">
    <property type="term" value="F:beta-glucosidase activity"/>
    <property type="evidence" value="ECO:0007669"/>
    <property type="project" value="TreeGrafter"/>
</dbReference>
<evidence type="ECO:0008006" key="7">
    <source>
        <dbReference type="Google" id="ProtNLM"/>
    </source>
</evidence>
<gene>
    <name evidence="5" type="ORF">DVH24_007760</name>
</gene>
<dbReference type="PANTHER" id="PTHR10353:SF137">
    <property type="entry name" value="MYROSINASE 3-RELATED"/>
    <property type="match status" value="1"/>
</dbReference>
<accession>A0A498JUB9</accession>
<dbReference type="AlphaFoldDB" id="A0A498JUB9"/>
<keyword evidence="3" id="KW-0326">Glycosidase</keyword>
<dbReference type="InterPro" id="IPR001360">
    <property type="entry name" value="Glyco_hydro_1"/>
</dbReference>
<dbReference type="PRINTS" id="PR00131">
    <property type="entry name" value="GLHYDRLASE1"/>
</dbReference>
<dbReference type="Pfam" id="PF00232">
    <property type="entry name" value="Glyco_hydro_1"/>
    <property type="match status" value="1"/>
</dbReference>